<proteinExistence type="predicted"/>
<organism evidence="2 3">
    <name type="scientific">Plakobranchus ocellatus</name>
    <dbReference type="NCBI Taxonomy" id="259542"/>
    <lineage>
        <taxon>Eukaryota</taxon>
        <taxon>Metazoa</taxon>
        <taxon>Spiralia</taxon>
        <taxon>Lophotrochozoa</taxon>
        <taxon>Mollusca</taxon>
        <taxon>Gastropoda</taxon>
        <taxon>Heterobranchia</taxon>
        <taxon>Euthyneura</taxon>
        <taxon>Panpulmonata</taxon>
        <taxon>Sacoglossa</taxon>
        <taxon>Placobranchoidea</taxon>
        <taxon>Plakobranchidae</taxon>
        <taxon>Plakobranchus</taxon>
    </lineage>
</organism>
<name>A0AAV4DCP8_9GAST</name>
<protein>
    <submittedName>
        <fullName evidence="2">Tropomyosin</fullName>
    </submittedName>
</protein>
<evidence type="ECO:0000256" key="1">
    <source>
        <dbReference type="SAM" id="MobiDB-lite"/>
    </source>
</evidence>
<dbReference type="AlphaFoldDB" id="A0AAV4DCP8"/>
<keyword evidence="3" id="KW-1185">Reference proteome</keyword>
<reference evidence="2 3" key="1">
    <citation type="journal article" date="2021" name="Elife">
        <title>Chloroplast acquisition without the gene transfer in kleptoplastic sea slugs, Plakobranchus ocellatus.</title>
        <authorList>
            <person name="Maeda T."/>
            <person name="Takahashi S."/>
            <person name="Yoshida T."/>
            <person name="Shimamura S."/>
            <person name="Takaki Y."/>
            <person name="Nagai Y."/>
            <person name="Toyoda A."/>
            <person name="Suzuki Y."/>
            <person name="Arimoto A."/>
            <person name="Ishii H."/>
            <person name="Satoh N."/>
            <person name="Nishiyama T."/>
            <person name="Hasebe M."/>
            <person name="Maruyama T."/>
            <person name="Minagawa J."/>
            <person name="Obokata J."/>
            <person name="Shigenobu S."/>
        </authorList>
    </citation>
    <scope>NUCLEOTIDE SEQUENCE [LARGE SCALE GENOMIC DNA]</scope>
</reference>
<feature type="compositionally biased region" description="Basic and acidic residues" evidence="1">
    <location>
        <begin position="64"/>
        <end position="111"/>
    </location>
</feature>
<accession>A0AAV4DCP8</accession>
<feature type="region of interest" description="Disordered" evidence="1">
    <location>
        <begin position="1"/>
        <end position="185"/>
    </location>
</feature>
<gene>
    <name evidence="2" type="ORF">PoB_006850800</name>
</gene>
<evidence type="ECO:0000313" key="3">
    <source>
        <dbReference type="Proteomes" id="UP000735302"/>
    </source>
</evidence>
<evidence type="ECO:0000313" key="2">
    <source>
        <dbReference type="EMBL" id="GFO42003.1"/>
    </source>
</evidence>
<dbReference type="Proteomes" id="UP000735302">
    <property type="component" value="Unassembled WGS sequence"/>
</dbReference>
<dbReference type="EMBL" id="BLXT01007741">
    <property type="protein sequence ID" value="GFO42003.1"/>
    <property type="molecule type" value="Genomic_DNA"/>
</dbReference>
<sequence>MGDRELLEFDESDGTHLSQDSQLSAVSNSLSQDLSQGSNDATPANTLSSTEKSEKKKKKKHKSDRTSKSKDKNKDKNSRDRNEPHDCDSATEGSKDKSSRRSSKSKSDKSKKEKKTKRASSGRPEPEGGNSSQPDSLSALEYDRIINNSDPLFSDLEMDLDDEESKRPQRPRRTPRQGRGAPAGGIFIPCTQLGINSNTMIKFAIIGTELQNIFKVSQRVRIVVVELFQL</sequence>
<feature type="compositionally biased region" description="Polar residues" evidence="1">
    <location>
        <begin position="15"/>
        <end position="47"/>
    </location>
</feature>
<comment type="caution">
    <text evidence="2">The sequence shown here is derived from an EMBL/GenBank/DDBJ whole genome shotgun (WGS) entry which is preliminary data.</text>
</comment>